<evidence type="ECO:0000313" key="2">
    <source>
        <dbReference type="Proteomes" id="UP000186594"/>
    </source>
</evidence>
<protein>
    <recommendedName>
        <fullName evidence="3">Glucose N-acetyltransferase 1</fullName>
    </recommendedName>
</protein>
<name>A0A1U7LL29_NEOID</name>
<gene>
    <name evidence="1" type="ORF">NEOLI_005080</name>
</gene>
<reference evidence="1 2" key="1">
    <citation type="submission" date="2016-04" db="EMBL/GenBank/DDBJ databases">
        <title>Evolutionary innovation and constraint leading to complex multicellularity in the Ascomycota.</title>
        <authorList>
            <person name="Cisse O."/>
            <person name="Nguyen A."/>
            <person name="Hewitt D.A."/>
            <person name="Jedd G."/>
            <person name="Stajich J.E."/>
        </authorList>
    </citation>
    <scope>NUCLEOTIDE SEQUENCE [LARGE SCALE GENOMIC DNA]</scope>
    <source>
        <strain evidence="1 2">DAH-3</strain>
    </source>
</reference>
<keyword evidence="2" id="KW-1185">Reference proteome</keyword>
<dbReference type="InterPro" id="IPR050587">
    <property type="entry name" value="GNT1/Glycosyltrans_8"/>
</dbReference>
<dbReference type="Gene3D" id="3.90.550.10">
    <property type="entry name" value="Spore Coat Polysaccharide Biosynthesis Protein SpsA, Chain A"/>
    <property type="match status" value="1"/>
</dbReference>
<evidence type="ECO:0000313" key="1">
    <source>
        <dbReference type="EMBL" id="OLL23365.1"/>
    </source>
</evidence>
<dbReference type="InterPro" id="IPR029044">
    <property type="entry name" value="Nucleotide-diphossugar_trans"/>
</dbReference>
<dbReference type="STRING" id="1198029.A0A1U7LL29"/>
<dbReference type="PANTHER" id="PTHR11183">
    <property type="entry name" value="GLYCOGENIN SUBFAMILY MEMBER"/>
    <property type="match status" value="1"/>
</dbReference>
<dbReference type="OrthoDB" id="2014201at2759"/>
<accession>A0A1U7LL29</accession>
<proteinExistence type="predicted"/>
<sequence>ASLFDPALVPPQHPSPKDLFNANAKNYPALNPYAYATLLQHAPDPAPLFHAVRLLVYSLLWNPASRSRYPVTVFVTHAVDPKQVDQLRREGAVVKQILPADFSGAQSFGDGNLLKVNLWQQGEFSRLVFLDPRLLVLGNIDALFDTPLKICPPPTSLDPRSKSCRYTFAADPDPLLPTDIAGSLMVIRPDDHLHQRLIAAAALLKEHNLPLSDSTVINTLFRQSAPFPFTPLNSLVNSLVVFPNSSIALPSSLVVFPNSSLAIPSYSWNNSLLQMSEFYNKKSQKDELVKLSKAFRAEKNRNNDGRRFGKGSWKKWGYQLEKVGVSTEKVGYQLEKVGYQLEKVGVSTEMVDKND</sequence>
<dbReference type="AlphaFoldDB" id="A0A1U7LL29"/>
<dbReference type="Proteomes" id="UP000186594">
    <property type="component" value="Unassembled WGS sequence"/>
</dbReference>
<evidence type="ECO:0008006" key="3">
    <source>
        <dbReference type="Google" id="ProtNLM"/>
    </source>
</evidence>
<comment type="caution">
    <text evidence="1">The sequence shown here is derived from an EMBL/GenBank/DDBJ whole genome shotgun (WGS) entry which is preliminary data.</text>
</comment>
<dbReference type="SUPFAM" id="SSF53448">
    <property type="entry name" value="Nucleotide-diphospho-sugar transferases"/>
    <property type="match status" value="1"/>
</dbReference>
<dbReference type="EMBL" id="LXFE01001764">
    <property type="protein sequence ID" value="OLL23365.1"/>
    <property type="molecule type" value="Genomic_DNA"/>
</dbReference>
<feature type="non-terminal residue" evidence="1">
    <location>
        <position position="1"/>
    </location>
</feature>
<organism evidence="1 2">
    <name type="scientific">Neolecta irregularis (strain DAH-3)</name>
    <dbReference type="NCBI Taxonomy" id="1198029"/>
    <lineage>
        <taxon>Eukaryota</taxon>
        <taxon>Fungi</taxon>
        <taxon>Dikarya</taxon>
        <taxon>Ascomycota</taxon>
        <taxon>Taphrinomycotina</taxon>
        <taxon>Neolectales</taxon>
        <taxon>Neolectaceae</taxon>
        <taxon>Neolecta</taxon>
    </lineage>
</organism>